<keyword evidence="8" id="KW-1185">Reference proteome</keyword>
<gene>
    <name evidence="7" type="ordered locus">Isop_1041</name>
</gene>
<dbReference type="Gene3D" id="3.40.50.410">
    <property type="entry name" value="von Willebrand factor, type A domain"/>
    <property type="match status" value="1"/>
</dbReference>
<dbReference type="HOGENOM" id="CLU_005965_0_0_0"/>
<dbReference type="FunFam" id="3.30.420.40:FF:000071">
    <property type="entry name" value="Molecular chaperone DnaK"/>
    <property type="match status" value="1"/>
</dbReference>
<dbReference type="SUPFAM" id="SSF53067">
    <property type="entry name" value="Actin-like ATPase domain"/>
    <property type="match status" value="2"/>
</dbReference>
<name>E8R443_ISOPI</name>
<dbReference type="PROSITE" id="PS50234">
    <property type="entry name" value="VWFA"/>
    <property type="match status" value="1"/>
</dbReference>
<dbReference type="CDD" id="cd24029">
    <property type="entry name" value="ASKHA_NBD_HSP70_DnaK_HscA_HscC"/>
    <property type="match status" value="1"/>
</dbReference>
<dbReference type="KEGG" id="ipa:Isop_1041"/>
<dbReference type="Gene3D" id="3.30.420.40">
    <property type="match status" value="2"/>
</dbReference>
<evidence type="ECO:0000256" key="3">
    <source>
        <dbReference type="ARBA" id="ARBA00022840"/>
    </source>
</evidence>
<dbReference type="Proteomes" id="UP000008631">
    <property type="component" value="Chromosome"/>
</dbReference>
<accession>E8R443</accession>
<dbReference type="AlphaFoldDB" id="E8R443"/>
<dbReference type="eggNOG" id="COG2304">
    <property type="taxonomic scope" value="Bacteria"/>
</dbReference>
<dbReference type="InterPro" id="IPR013126">
    <property type="entry name" value="Hsp_70_fam"/>
</dbReference>
<evidence type="ECO:0000256" key="2">
    <source>
        <dbReference type="ARBA" id="ARBA00022741"/>
    </source>
</evidence>
<keyword evidence="7" id="KW-0346">Stress response</keyword>
<dbReference type="InterPro" id="IPR018181">
    <property type="entry name" value="Heat_shock_70_CS"/>
</dbReference>
<feature type="domain" description="VWFA" evidence="6">
    <location>
        <begin position="512"/>
        <end position="688"/>
    </location>
</feature>
<comment type="similarity">
    <text evidence="1 5">Belongs to the heat shock protein 70 family.</text>
</comment>
<dbReference type="GO" id="GO:0005524">
    <property type="term" value="F:ATP binding"/>
    <property type="evidence" value="ECO:0007669"/>
    <property type="project" value="UniProtKB-KW"/>
</dbReference>
<dbReference type="InterPro" id="IPR002035">
    <property type="entry name" value="VWF_A"/>
</dbReference>
<dbReference type="PANTHER" id="PTHR19375">
    <property type="entry name" value="HEAT SHOCK PROTEIN 70KDA"/>
    <property type="match status" value="1"/>
</dbReference>
<dbReference type="Gene3D" id="3.90.640.10">
    <property type="entry name" value="Actin, Chain A, domain 4"/>
    <property type="match status" value="1"/>
</dbReference>
<dbReference type="Pfam" id="PF00092">
    <property type="entry name" value="VWA"/>
    <property type="match status" value="1"/>
</dbReference>
<keyword evidence="3 5" id="KW-0067">ATP-binding</keyword>
<sequence length="688" mass="74524">MGAFVGIDLGTTNSLVAALNAYGRPEVLPNPEGARLTPSVISFAGPTPVVGQEAKELAKLGQEEIASFFKPFMGNPQFRLTFHGKCYDATDLSALILRKLKEDAEAFLGETVDRAVITVPAYFAEPQRAATLAAGRAAGLEVLRIINEPTAAALAYGLQKTQADETVLIYDLGGGTFDVTVARITPREIAVLSTAGDHDLGGKNWDDRIANHLCEKFAADTGIDPLDDPLMLNEVLVRAEQAKWALSERNATRVTLQIGSQRRTYELTRQEFEELTFPLMERTRRLTEEALEQAGLDWKRLGGVLLVGGSTRMPMVRGYVSDMCGKPPRMGVNVDEAVALGAAIQAALETGTHAEDAMPRFTLSGARVIRDVMSHSLGTVAVSADGTRYVNDVVVPRNQPIPAANTRSYLHATHEGRNTRLEVYLTQGESERPLDCQILGKYVFNGIQPTQAEVMVDVSISYDENGMVQVEARQRDCDTPLAMTIEPVPEDLSWLDRPPIDVTERHQVEPLAILLLIDVSSSMAGPPLDEAREAARSFLDQCDFTTTRVGLISYSDQVVLQTDLTDNVRKVEAGLARLEADGTTNLAGALELGRRKLATVPTGHVKYLVVLTDGYPDDPDNALLEAAHAKGSGIEIVAIGTGEADQAYLDRIASTQAGSIFARKGELVRAFGHIARVIAEGGRSLRKL</sequence>
<evidence type="ECO:0000256" key="1">
    <source>
        <dbReference type="ARBA" id="ARBA00007381"/>
    </source>
</evidence>
<dbReference type="InParanoid" id="E8R443"/>
<proteinExistence type="inferred from homology"/>
<evidence type="ECO:0000259" key="6">
    <source>
        <dbReference type="PROSITE" id="PS50234"/>
    </source>
</evidence>
<dbReference type="InterPro" id="IPR029047">
    <property type="entry name" value="HSP70_peptide-bd_sf"/>
</dbReference>
<dbReference type="SUPFAM" id="SSF53300">
    <property type="entry name" value="vWA-like"/>
    <property type="match status" value="1"/>
</dbReference>
<dbReference type="Pfam" id="PF00012">
    <property type="entry name" value="HSP70"/>
    <property type="match status" value="1"/>
</dbReference>
<keyword evidence="2 5" id="KW-0547">Nucleotide-binding</keyword>
<reference key="1">
    <citation type="submission" date="2010-11" db="EMBL/GenBank/DDBJ databases">
        <title>The complete sequence of chromosome of Isophaera pallida ATCC 43644.</title>
        <authorList>
            <consortium name="US DOE Joint Genome Institute (JGI-PGF)"/>
            <person name="Lucas S."/>
            <person name="Copeland A."/>
            <person name="Lapidus A."/>
            <person name="Bruce D."/>
            <person name="Goodwin L."/>
            <person name="Pitluck S."/>
            <person name="Kyrpides N."/>
            <person name="Mavromatis K."/>
            <person name="Pagani I."/>
            <person name="Ivanova N."/>
            <person name="Saunders E."/>
            <person name="Brettin T."/>
            <person name="Detter J.C."/>
            <person name="Han C."/>
            <person name="Tapia R."/>
            <person name="Land M."/>
            <person name="Hauser L."/>
            <person name="Markowitz V."/>
            <person name="Cheng J.-F."/>
            <person name="Hugenholtz P."/>
            <person name="Woyke T."/>
            <person name="Wu D."/>
            <person name="Eisen J.A."/>
        </authorList>
    </citation>
    <scope>NUCLEOTIDE SEQUENCE</scope>
    <source>
        <strain>ATCC 43644</strain>
    </source>
</reference>
<dbReference type="PROSITE" id="PS00297">
    <property type="entry name" value="HSP70_1"/>
    <property type="match status" value="1"/>
</dbReference>
<dbReference type="STRING" id="575540.Isop_1041"/>
<dbReference type="Gene3D" id="2.60.34.10">
    <property type="entry name" value="Substrate Binding Domain Of DNAk, Chain A, domain 1"/>
    <property type="match status" value="1"/>
</dbReference>
<keyword evidence="4" id="KW-0143">Chaperone</keyword>
<dbReference type="CDD" id="cd00198">
    <property type="entry name" value="vWFA"/>
    <property type="match status" value="1"/>
</dbReference>
<dbReference type="SUPFAM" id="SSF100920">
    <property type="entry name" value="Heat shock protein 70kD (HSP70), peptide-binding domain"/>
    <property type="match status" value="1"/>
</dbReference>
<dbReference type="FunFam" id="3.90.640.10:FF:000003">
    <property type="entry name" value="Molecular chaperone DnaK"/>
    <property type="match status" value="1"/>
</dbReference>
<organism evidence="7 8">
    <name type="scientific">Isosphaera pallida (strain ATCC 43644 / DSM 9630 / IS1B)</name>
    <dbReference type="NCBI Taxonomy" id="575540"/>
    <lineage>
        <taxon>Bacteria</taxon>
        <taxon>Pseudomonadati</taxon>
        <taxon>Planctomycetota</taxon>
        <taxon>Planctomycetia</taxon>
        <taxon>Isosphaerales</taxon>
        <taxon>Isosphaeraceae</taxon>
        <taxon>Isosphaera</taxon>
    </lineage>
</organism>
<dbReference type="OrthoDB" id="9766019at2"/>
<evidence type="ECO:0000313" key="8">
    <source>
        <dbReference type="Proteomes" id="UP000008631"/>
    </source>
</evidence>
<dbReference type="RefSeq" id="WP_013563919.1">
    <property type="nucleotide sequence ID" value="NC_014962.1"/>
</dbReference>
<protein>
    <submittedName>
        <fullName evidence="7">Heat shock protein 70</fullName>
    </submittedName>
</protein>
<dbReference type="EMBL" id="CP002353">
    <property type="protein sequence ID" value="ADV61630.1"/>
    <property type="molecule type" value="Genomic_DNA"/>
</dbReference>
<reference evidence="7 8" key="2">
    <citation type="journal article" date="2011" name="Stand. Genomic Sci.">
        <title>Complete genome sequence of Isosphaera pallida type strain (IS1B).</title>
        <authorList>
            <consortium name="US DOE Joint Genome Institute (JGI-PGF)"/>
            <person name="Goker M."/>
            <person name="Cleland D."/>
            <person name="Saunders E."/>
            <person name="Lapidus A."/>
            <person name="Nolan M."/>
            <person name="Lucas S."/>
            <person name="Hammon N."/>
            <person name="Deshpande S."/>
            <person name="Cheng J.F."/>
            <person name="Tapia R."/>
            <person name="Han C."/>
            <person name="Goodwin L."/>
            <person name="Pitluck S."/>
            <person name="Liolios K."/>
            <person name="Pagani I."/>
            <person name="Ivanova N."/>
            <person name="Mavromatis K."/>
            <person name="Pati A."/>
            <person name="Chen A."/>
            <person name="Palaniappan K."/>
            <person name="Land M."/>
            <person name="Hauser L."/>
            <person name="Chang Y.J."/>
            <person name="Jeffries C.D."/>
            <person name="Detter J.C."/>
            <person name="Beck B."/>
            <person name="Woyke T."/>
            <person name="Bristow J."/>
            <person name="Eisen J.A."/>
            <person name="Markowitz V."/>
            <person name="Hugenholtz P."/>
            <person name="Kyrpides N.C."/>
            <person name="Klenk H.P."/>
        </authorList>
    </citation>
    <scope>NUCLEOTIDE SEQUENCE [LARGE SCALE GENOMIC DNA]</scope>
    <source>
        <strain evidence="8">ATCC 43644 / DSM 9630 / IS1B</strain>
    </source>
</reference>
<evidence type="ECO:0000256" key="5">
    <source>
        <dbReference type="RuleBase" id="RU003322"/>
    </source>
</evidence>
<dbReference type="InterPro" id="IPR043129">
    <property type="entry name" value="ATPase_NBD"/>
</dbReference>
<evidence type="ECO:0000313" key="7">
    <source>
        <dbReference type="EMBL" id="ADV61630.1"/>
    </source>
</evidence>
<dbReference type="GO" id="GO:0140662">
    <property type="term" value="F:ATP-dependent protein folding chaperone"/>
    <property type="evidence" value="ECO:0007669"/>
    <property type="project" value="InterPro"/>
</dbReference>
<dbReference type="eggNOG" id="COG0443">
    <property type="taxonomic scope" value="Bacteria"/>
</dbReference>
<dbReference type="InterPro" id="IPR036465">
    <property type="entry name" value="vWFA_dom_sf"/>
</dbReference>
<dbReference type="PRINTS" id="PR00301">
    <property type="entry name" value="HEATSHOCK70"/>
</dbReference>
<evidence type="ECO:0000256" key="4">
    <source>
        <dbReference type="ARBA" id="ARBA00023186"/>
    </source>
</evidence>
<dbReference type="SMART" id="SM00327">
    <property type="entry name" value="VWA"/>
    <property type="match status" value="1"/>
</dbReference>